<evidence type="ECO:0000313" key="3">
    <source>
        <dbReference type="EMBL" id="OZM57170.1"/>
    </source>
</evidence>
<accession>A0A263BTY0</accession>
<feature type="chain" id="PRO_5013238237" description="YtkA-like domain-containing protein" evidence="1">
    <location>
        <begin position="24"/>
        <end position="252"/>
    </location>
</feature>
<keyword evidence="1" id="KW-0732">Signal</keyword>
<keyword evidence="4" id="KW-1185">Reference proteome</keyword>
<dbReference type="EMBL" id="NPIA01000003">
    <property type="protein sequence ID" value="OZM57170.1"/>
    <property type="molecule type" value="Genomic_DNA"/>
</dbReference>
<proteinExistence type="predicted"/>
<evidence type="ECO:0000313" key="4">
    <source>
        <dbReference type="Proteomes" id="UP000217083"/>
    </source>
</evidence>
<comment type="caution">
    <text evidence="3">The sequence shown here is derived from an EMBL/GenBank/DDBJ whole genome shotgun (WGS) entry which is preliminary data.</text>
</comment>
<evidence type="ECO:0000256" key="1">
    <source>
        <dbReference type="SAM" id="SignalP"/>
    </source>
</evidence>
<reference evidence="3 4" key="2">
    <citation type="submission" date="2017-09" db="EMBL/GenBank/DDBJ databases">
        <title>Bacillus patelloidae sp. nov., isolated from the intestinal tract of a marine limpet.</title>
        <authorList>
            <person name="Liu R."/>
            <person name="Dong C."/>
            <person name="Shao Z."/>
        </authorList>
    </citation>
    <scope>NUCLEOTIDE SEQUENCE [LARGE SCALE GENOMIC DNA]</scope>
    <source>
        <strain evidence="3 4">SA5d-4</strain>
    </source>
</reference>
<dbReference type="AlphaFoldDB" id="A0A263BTY0"/>
<reference evidence="4" key="1">
    <citation type="submission" date="2017-08" db="EMBL/GenBank/DDBJ databases">
        <authorList>
            <person name="Huang Z."/>
        </authorList>
    </citation>
    <scope>NUCLEOTIDE SEQUENCE [LARGE SCALE GENOMIC DNA]</scope>
    <source>
        <strain evidence="4">SA5d-4</strain>
    </source>
</reference>
<protein>
    <recommendedName>
        <fullName evidence="2">YtkA-like domain-containing protein</fullName>
    </recommendedName>
</protein>
<dbReference type="PROSITE" id="PS51257">
    <property type="entry name" value="PROKAR_LIPOPROTEIN"/>
    <property type="match status" value="1"/>
</dbReference>
<name>A0A263BTY0_9BACI</name>
<dbReference type="Proteomes" id="UP000217083">
    <property type="component" value="Unassembled WGS sequence"/>
</dbReference>
<gene>
    <name evidence="3" type="ORF">CIB95_06795</name>
</gene>
<organism evidence="3 4">
    <name type="scientific">Lottiidibacillus patelloidae</name>
    <dbReference type="NCBI Taxonomy" id="2670334"/>
    <lineage>
        <taxon>Bacteria</taxon>
        <taxon>Bacillati</taxon>
        <taxon>Bacillota</taxon>
        <taxon>Bacilli</taxon>
        <taxon>Bacillales</taxon>
        <taxon>Bacillaceae</taxon>
        <taxon>Lottiidibacillus</taxon>
    </lineage>
</organism>
<evidence type="ECO:0000259" key="2">
    <source>
        <dbReference type="Pfam" id="PF13115"/>
    </source>
</evidence>
<feature type="domain" description="YtkA-like" evidence="2">
    <location>
        <begin position="41"/>
        <end position="118"/>
    </location>
</feature>
<dbReference type="RefSeq" id="WP_094923596.1">
    <property type="nucleotide sequence ID" value="NZ_NPIA01000003.1"/>
</dbReference>
<dbReference type="InterPro" id="IPR032693">
    <property type="entry name" value="YtkA-like_dom"/>
</dbReference>
<dbReference type="Pfam" id="PF13115">
    <property type="entry name" value="YtkA"/>
    <property type="match status" value="1"/>
</dbReference>
<sequence>MKKLVLLGIIASLLTLASCSSHGEHHHNDHGNSTELPLTVSVEITPKNPEISEEVIFRAIVLKDDEKINGLDSIKFEIWKDGQQEDEHQMLKASSVSKGIYEAKTTFAEEGKYHVIYHINDNTGFHHMDKIVFHVGLTENNELHNSHSHDDGHGENNLIIHNMEISPKQNEKAMIMSHVSMNGTALEGGYVKFEIINEDTGEVEFVPASEKKAGEYVATYRFKSKGVYSINTHVEQKEFDIHDHKKWSVIVN</sequence>
<feature type="signal peptide" evidence="1">
    <location>
        <begin position="1"/>
        <end position="23"/>
    </location>
</feature>